<dbReference type="Gene3D" id="1.20.190.10">
    <property type="entry name" value="Pesticidal crystal protein, N-terminal domain"/>
    <property type="match status" value="1"/>
</dbReference>
<protein>
    <recommendedName>
        <fullName evidence="1">Pesticidal crystal protein domain-containing protein</fullName>
    </recommendedName>
</protein>
<feature type="domain" description="Pesticidal crystal protein" evidence="1">
    <location>
        <begin position="49"/>
        <end position="161"/>
    </location>
</feature>
<dbReference type="EMBL" id="CP086365">
    <property type="protein sequence ID" value="UNI24636.1"/>
    <property type="molecule type" value="Genomic_DNA"/>
</dbReference>
<dbReference type="OrthoDB" id="4866405at2759"/>
<evidence type="ECO:0000313" key="2">
    <source>
        <dbReference type="EMBL" id="UNI24636.1"/>
    </source>
</evidence>
<name>A0A9Q8VGJ6_9HYPO</name>
<keyword evidence="3" id="KW-1185">Reference proteome</keyword>
<evidence type="ECO:0000313" key="3">
    <source>
        <dbReference type="Proteomes" id="UP000829364"/>
    </source>
</evidence>
<dbReference type="InterPro" id="IPR005639">
    <property type="entry name" value="Pest_crys_dom_I"/>
</dbReference>
<dbReference type="GeneID" id="72072313"/>
<proteinExistence type="predicted"/>
<dbReference type="SUPFAM" id="SSF56849">
    <property type="entry name" value="delta-Endotoxin (insectocide), N-terminal domain"/>
    <property type="match status" value="1"/>
</dbReference>
<gene>
    <name evidence="2" type="ORF">JDV02_010369</name>
</gene>
<dbReference type="InterPro" id="IPR036716">
    <property type="entry name" value="Pest_crys_N_sf"/>
</dbReference>
<dbReference type="GO" id="GO:0001907">
    <property type="term" value="P:symbiont-mediated killing of host cell"/>
    <property type="evidence" value="ECO:0007669"/>
    <property type="project" value="InterPro"/>
</dbReference>
<reference evidence="2" key="1">
    <citation type="submission" date="2021-11" db="EMBL/GenBank/DDBJ databases">
        <title>Purpureocillium_takamizusanense_genome.</title>
        <authorList>
            <person name="Nguyen N.-H."/>
        </authorList>
    </citation>
    <scope>NUCLEOTIDE SEQUENCE</scope>
    <source>
        <strain evidence="2">PT3</strain>
    </source>
</reference>
<dbReference type="GO" id="GO:0090729">
    <property type="term" value="F:toxin activity"/>
    <property type="evidence" value="ECO:0007669"/>
    <property type="project" value="InterPro"/>
</dbReference>
<dbReference type="Proteomes" id="UP000829364">
    <property type="component" value="Chromosome 12"/>
</dbReference>
<accession>A0A9Q8VGJ6</accession>
<evidence type="ECO:0000259" key="1">
    <source>
        <dbReference type="Pfam" id="PF03945"/>
    </source>
</evidence>
<dbReference type="RefSeq" id="XP_047848117.1">
    <property type="nucleotide sequence ID" value="XM_047992104.1"/>
</dbReference>
<sequence length="291" mass="33007">MFRIRWNEELMAKAVAGAKTAAEEGRDLGAKTPAEAAQYVCTFFACCAGLVPQVGFLLEIFGSLFGSVFGAPDSNEEIWEALRKKIENLIDCKIEEHHKQTLKDTIDGLKNYMKRYQQFCVNFEKAPEDQKAAAALNVLVEHIAFLGAIELEMPHFRSKGYESWGYIEANIEGIRQDFVRFTSRGAYSHAQRGEYISQQASTLAQAITKGEELGFHAETLDIWRMSYTDLLQSSKVENEYKDMSYVSYVLKIYENGRKQVQPYAPSKHYPEALNIGITEAEKLRAYADYDS</sequence>
<dbReference type="AlphaFoldDB" id="A0A9Q8VGJ6"/>
<dbReference type="KEGG" id="ptkz:JDV02_010369"/>
<organism evidence="2 3">
    <name type="scientific">Purpureocillium takamizusanense</name>
    <dbReference type="NCBI Taxonomy" id="2060973"/>
    <lineage>
        <taxon>Eukaryota</taxon>
        <taxon>Fungi</taxon>
        <taxon>Dikarya</taxon>
        <taxon>Ascomycota</taxon>
        <taxon>Pezizomycotina</taxon>
        <taxon>Sordariomycetes</taxon>
        <taxon>Hypocreomycetidae</taxon>
        <taxon>Hypocreales</taxon>
        <taxon>Ophiocordycipitaceae</taxon>
        <taxon>Purpureocillium</taxon>
    </lineage>
</organism>
<dbReference type="Pfam" id="PF03945">
    <property type="entry name" value="Endotoxin_N"/>
    <property type="match status" value="1"/>
</dbReference>